<dbReference type="GO" id="GO:0016874">
    <property type="term" value="F:ligase activity"/>
    <property type="evidence" value="ECO:0007669"/>
    <property type="project" value="UniProtKB-KW"/>
</dbReference>
<name>A0AAD7LYR0_QUISA</name>
<evidence type="ECO:0000313" key="3">
    <source>
        <dbReference type="Proteomes" id="UP001163823"/>
    </source>
</evidence>
<comment type="caution">
    <text evidence="2">The sequence shown here is derived from an EMBL/GenBank/DDBJ whole genome shotgun (WGS) entry which is preliminary data.</text>
</comment>
<sequence length="185" mass="20814">MAQDSAQAFRAPVDDTQELFSYSQTSDAKDGQQNEKPSSPLEEVFAPSIRAINLKSDSAPPDDVSSDEEENDKENIDPHLLGSAHLSSSPTCDPVKVFVNEEAEEEDDSENDLLCFLDNKEDDENDNAEELNDMIAIEYEEKPIDSERRNHLHQQWLEQQDAAGTDNLLEKLKCGLNLRKTTLFD</sequence>
<accession>A0AAD7LYR0</accession>
<evidence type="ECO:0000313" key="2">
    <source>
        <dbReference type="EMBL" id="KAJ7966739.1"/>
    </source>
</evidence>
<evidence type="ECO:0000256" key="1">
    <source>
        <dbReference type="SAM" id="MobiDB-lite"/>
    </source>
</evidence>
<dbReference type="AlphaFoldDB" id="A0AAD7LYR0"/>
<dbReference type="EMBL" id="JARAOO010000006">
    <property type="protein sequence ID" value="KAJ7966739.1"/>
    <property type="molecule type" value="Genomic_DNA"/>
</dbReference>
<protein>
    <submittedName>
        <fullName evidence="2">DNA ligase-like protein</fullName>
    </submittedName>
</protein>
<keyword evidence="3" id="KW-1185">Reference proteome</keyword>
<feature type="region of interest" description="Disordered" evidence="1">
    <location>
        <begin position="1"/>
        <end position="93"/>
    </location>
</feature>
<dbReference type="PANTHER" id="PTHR36005">
    <property type="entry name" value="DNA LIGASE-LIKE PROTEIN"/>
    <property type="match status" value="1"/>
</dbReference>
<gene>
    <name evidence="2" type="ORF">O6P43_016159</name>
</gene>
<organism evidence="2 3">
    <name type="scientific">Quillaja saponaria</name>
    <name type="common">Soap bark tree</name>
    <dbReference type="NCBI Taxonomy" id="32244"/>
    <lineage>
        <taxon>Eukaryota</taxon>
        <taxon>Viridiplantae</taxon>
        <taxon>Streptophyta</taxon>
        <taxon>Embryophyta</taxon>
        <taxon>Tracheophyta</taxon>
        <taxon>Spermatophyta</taxon>
        <taxon>Magnoliopsida</taxon>
        <taxon>eudicotyledons</taxon>
        <taxon>Gunneridae</taxon>
        <taxon>Pentapetalae</taxon>
        <taxon>rosids</taxon>
        <taxon>fabids</taxon>
        <taxon>Fabales</taxon>
        <taxon>Quillajaceae</taxon>
        <taxon>Quillaja</taxon>
    </lineage>
</organism>
<dbReference type="Proteomes" id="UP001163823">
    <property type="component" value="Chromosome 6"/>
</dbReference>
<reference evidence="2" key="1">
    <citation type="journal article" date="2023" name="Science">
        <title>Elucidation of the pathway for biosynthesis of saponin adjuvants from the soapbark tree.</title>
        <authorList>
            <person name="Reed J."/>
            <person name="Orme A."/>
            <person name="El-Demerdash A."/>
            <person name="Owen C."/>
            <person name="Martin L.B.B."/>
            <person name="Misra R.C."/>
            <person name="Kikuchi S."/>
            <person name="Rejzek M."/>
            <person name="Martin A.C."/>
            <person name="Harkess A."/>
            <person name="Leebens-Mack J."/>
            <person name="Louveau T."/>
            <person name="Stephenson M.J."/>
            <person name="Osbourn A."/>
        </authorList>
    </citation>
    <scope>NUCLEOTIDE SEQUENCE</scope>
    <source>
        <strain evidence="2">S10</strain>
    </source>
</reference>
<proteinExistence type="predicted"/>
<dbReference type="PANTHER" id="PTHR36005:SF1">
    <property type="entry name" value="DNA LIGASE-LIKE PROTEIN"/>
    <property type="match status" value="1"/>
</dbReference>
<keyword evidence="2" id="KW-0436">Ligase</keyword>